<dbReference type="GO" id="GO:0005886">
    <property type="term" value="C:plasma membrane"/>
    <property type="evidence" value="ECO:0007669"/>
    <property type="project" value="UniProtKB-SubCell"/>
</dbReference>
<dbReference type="Pfam" id="PF03279">
    <property type="entry name" value="Lip_A_acyltrans"/>
    <property type="match status" value="1"/>
</dbReference>
<evidence type="ECO:0000256" key="2">
    <source>
        <dbReference type="ARBA" id="ARBA00022475"/>
    </source>
</evidence>
<comment type="subcellular location">
    <subcellularLocation>
        <location evidence="1">Cell inner membrane</location>
    </subcellularLocation>
</comment>
<dbReference type="CDD" id="cd07984">
    <property type="entry name" value="LPLAT_LABLAT-like"/>
    <property type="match status" value="1"/>
</dbReference>
<organism evidence="7 8">
    <name type="scientific">Geomonas silvestris</name>
    <dbReference type="NCBI Taxonomy" id="2740184"/>
    <lineage>
        <taxon>Bacteria</taxon>
        <taxon>Pseudomonadati</taxon>
        <taxon>Thermodesulfobacteriota</taxon>
        <taxon>Desulfuromonadia</taxon>
        <taxon>Geobacterales</taxon>
        <taxon>Geobacteraceae</taxon>
        <taxon>Geomonas</taxon>
    </lineage>
</organism>
<keyword evidence="4 7" id="KW-0808">Transferase</keyword>
<dbReference type="RefSeq" id="WP_183356390.1">
    <property type="nucleotide sequence ID" value="NZ_BLXX01000016.1"/>
</dbReference>
<keyword evidence="2" id="KW-1003">Cell membrane</keyword>
<protein>
    <submittedName>
        <fullName evidence="7">Acyltransferase</fullName>
    </submittedName>
</protein>
<dbReference type="GO" id="GO:0016746">
    <property type="term" value="F:acyltransferase activity"/>
    <property type="evidence" value="ECO:0007669"/>
    <property type="project" value="UniProtKB-KW"/>
</dbReference>
<name>A0A6V8MNY4_9BACT</name>
<dbReference type="EMBL" id="BLXX01000016">
    <property type="protein sequence ID" value="GFO61597.1"/>
    <property type="molecule type" value="Genomic_DNA"/>
</dbReference>
<dbReference type="InterPro" id="IPR004960">
    <property type="entry name" value="LipA_acyltrans"/>
</dbReference>
<evidence type="ECO:0000256" key="5">
    <source>
        <dbReference type="ARBA" id="ARBA00023136"/>
    </source>
</evidence>
<proteinExistence type="predicted"/>
<comment type="caution">
    <text evidence="7">The sequence shown here is derived from an EMBL/GenBank/DDBJ whole genome shotgun (WGS) entry which is preliminary data.</text>
</comment>
<dbReference type="PANTHER" id="PTHR30606">
    <property type="entry name" value="LIPID A BIOSYNTHESIS LAUROYL ACYLTRANSFERASE"/>
    <property type="match status" value="1"/>
</dbReference>
<accession>A0A6V8MNY4</accession>
<gene>
    <name evidence="7" type="ORF">GMST_39220</name>
</gene>
<dbReference type="GO" id="GO:0009247">
    <property type="term" value="P:glycolipid biosynthetic process"/>
    <property type="evidence" value="ECO:0007669"/>
    <property type="project" value="UniProtKB-ARBA"/>
</dbReference>
<evidence type="ECO:0000313" key="7">
    <source>
        <dbReference type="EMBL" id="GFO61597.1"/>
    </source>
</evidence>
<reference evidence="8" key="1">
    <citation type="submission" date="2020-06" db="EMBL/GenBank/DDBJ databases">
        <title>Draft genomic sequence of Geomonas sp. Red330.</title>
        <authorList>
            <person name="Itoh H."/>
            <person name="Zhenxing X."/>
            <person name="Ushijima N."/>
            <person name="Masuda Y."/>
            <person name="Shiratori Y."/>
            <person name="Senoo K."/>
        </authorList>
    </citation>
    <scope>NUCLEOTIDE SEQUENCE [LARGE SCALE GENOMIC DNA]</scope>
    <source>
        <strain evidence="8">Red330</strain>
    </source>
</reference>
<dbReference type="PIRSF" id="PIRSF026649">
    <property type="entry name" value="MsbB"/>
    <property type="match status" value="1"/>
</dbReference>
<sequence>MLKEIRWYSELALFLVLSLVISWLPGRSADWVGSRLGRLFFYVLKERRQVALENIERALPFLEAQPGWVLRTPRELARETFENLGRSLVEDCKVYHGHGRRLIDAAEIRGLENFDAARKKGKGVAFITAHCGNWDLLALGFGARVQEITVVARRQDNPHLNEVLERIRKAYGNRVFYKSSALRAMLGAFKRQEVVGMLIDQAVGADEGILIEFLGRPAWATKLPAYIAKKAGTPMVPAFIHREGDRQVMDFYPELMPSTAADPDQAAAEDVQALNRCIERYIVAHPTEWYWIHKRWKNTGGLTVPVLGGRDAQ</sequence>
<keyword evidence="8" id="KW-1185">Reference proteome</keyword>
<keyword evidence="5" id="KW-0472">Membrane</keyword>
<dbReference type="AlphaFoldDB" id="A0A6V8MNY4"/>
<evidence type="ECO:0000256" key="1">
    <source>
        <dbReference type="ARBA" id="ARBA00004533"/>
    </source>
</evidence>
<evidence type="ECO:0000256" key="6">
    <source>
        <dbReference type="ARBA" id="ARBA00023315"/>
    </source>
</evidence>
<dbReference type="PANTHER" id="PTHR30606:SF9">
    <property type="entry name" value="LIPID A BIOSYNTHESIS LAUROYLTRANSFERASE"/>
    <property type="match status" value="1"/>
</dbReference>
<keyword evidence="6 7" id="KW-0012">Acyltransferase</keyword>
<keyword evidence="3" id="KW-0997">Cell inner membrane</keyword>
<evidence type="ECO:0000313" key="8">
    <source>
        <dbReference type="Proteomes" id="UP000556026"/>
    </source>
</evidence>
<evidence type="ECO:0000256" key="4">
    <source>
        <dbReference type="ARBA" id="ARBA00022679"/>
    </source>
</evidence>
<evidence type="ECO:0000256" key="3">
    <source>
        <dbReference type="ARBA" id="ARBA00022519"/>
    </source>
</evidence>
<dbReference type="Proteomes" id="UP000556026">
    <property type="component" value="Unassembled WGS sequence"/>
</dbReference>